<evidence type="ECO:0000313" key="2">
    <source>
        <dbReference type="EMBL" id="ELT50647.1"/>
    </source>
</evidence>
<dbReference type="EMBL" id="AOGE01000009">
    <property type="protein sequence ID" value="ELT50647.1"/>
    <property type="molecule type" value="Genomic_DNA"/>
</dbReference>
<gene>
    <name evidence="2" type="ORF">D584_03568</name>
</gene>
<feature type="region of interest" description="Disordered" evidence="1">
    <location>
        <begin position="1"/>
        <end position="32"/>
    </location>
</feature>
<feature type="compositionally biased region" description="Basic and acidic residues" evidence="1">
    <location>
        <begin position="19"/>
        <end position="31"/>
    </location>
</feature>
<name>M5JRW1_9HYPH</name>
<accession>M5JRW1</accession>
<dbReference type="Proteomes" id="UP000011971">
    <property type="component" value="Unassembled WGS sequence"/>
</dbReference>
<proteinExistence type="predicted"/>
<evidence type="ECO:0000256" key="1">
    <source>
        <dbReference type="SAM" id="MobiDB-lite"/>
    </source>
</evidence>
<comment type="caution">
    <text evidence="2">The sequence shown here is derived from an EMBL/GenBank/DDBJ whole genome shotgun (WGS) entry which is preliminary data.</text>
</comment>
<dbReference type="AlphaFoldDB" id="M5JRW1"/>
<sequence length="73" mass="8333">MERICFDRVHDGPLAPSRKNPDHDPHQDAAGERCNIGARLQRCSRTEFFAGLKREDRLVHPLRNTAYGGNHQP</sequence>
<protein>
    <submittedName>
        <fullName evidence="2">Uncharacterized protein</fullName>
    </submittedName>
</protein>
<organism evidence="2 3">
    <name type="scientific">Brucella intermedia M86</name>
    <dbReference type="NCBI Taxonomy" id="1234597"/>
    <lineage>
        <taxon>Bacteria</taxon>
        <taxon>Pseudomonadati</taxon>
        <taxon>Pseudomonadota</taxon>
        <taxon>Alphaproteobacteria</taxon>
        <taxon>Hyphomicrobiales</taxon>
        <taxon>Brucellaceae</taxon>
        <taxon>Brucella/Ochrobactrum group</taxon>
        <taxon>Brucella</taxon>
    </lineage>
</organism>
<evidence type="ECO:0000313" key="3">
    <source>
        <dbReference type="Proteomes" id="UP000011971"/>
    </source>
</evidence>
<feature type="compositionally biased region" description="Basic and acidic residues" evidence="1">
    <location>
        <begin position="1"/>
        <end position="11"/>
    </location>
</feature>
<reference evidence="2 3" key="1">
    <citation type="journal article" date="2013" name="Gut Pathog.">
        <title>Draft genome of Ochrobactrum intermedium strain M86 isolated from non-ulcer dyspeptic individual from India.</title>
        <authorList>
            <person name="Kulkarni G."/>
            <person name="Dhotre D."/>
            <person name="Dharne M."/>
            <person name="Shetty S."/>
            <person name="Chowdhury S."/>
            <person name="Misra V."/>
            <person name="Misra S."/>
            <person name="Patole M."/>
            <person name="Shouche Y."/>
        </authorList>
    </citation>
    <scope>NUCLEOTIDE SEQUENCE [LARGE SCALE GENOMIC DNA]</scope>
    <source>
        <strain evidence="2 3">M86</strain>
    </source>
</reference>